<dbReference type="EMBL" id="CP011129">
    <property type="protein sequence ID" value="ALN81926.1"/>
    <property type="molecule type" value="Genomic_DNA"/>
</dbReference>
<evidence type="ECO:0000259" key="2">
    <source>
        <dbReference type="Pfam" id="PF12146"/>
    </source>
</evidence>
<accession>A0A0S2FEG7</accession>
<gene>
    <name evidence="3" type="ORF">LA76x_3804</name>
</gene>
<name>A0A0S2FEG7_LYSAN</name>
<evidence type="ECO:0000313" key="4">
    <source>
        <dbReference type="Proteomes" id="UP000060787"/>
    </source>
</evidence>
<dbReference type="Pfam" id="PF12146">
    <property type="entry name" value="Hydrolase_4"/>
    <property type="match status" value="1"/>
</dbReference>
<dbReference type="PATRIC" id="fig|84531.8.peg.3821"/>
<reference evidence="3 4" key="1">
    <citation type="journal article" date="2015" name="BMC Genomics">
        <title>Comparative genomics and metabolic profiling of the genus Lysobacter.</title>
        <authorList>
            <person name="de Bruijn I."/>
            <person name="Cheng X."/>
            <person name="de Jager V."/>
            <person name="Exposito R.G."/>
            <person name="Watrous J."/>
            <person name="Patel N."/>
            <person name="Postma J."/>
            <person name="Dorrestein P.C."/>
            <person name="Kobayashi D."/>
            <person name="Raaijmakers J.M."/>
        </authorList>
    </citation>
    <scope>NUCLEOTIDE SEQUENCE [LARGE SCALE GENOMIC DNA]</scope>
    <source>
        <strain evidence="3 4">76</strain>
    </source>
</reference>
<sequence length="292" mass="31510">MQLVRRLCSLWLVVSLSACTWQVREDNIVIPRAAPSADLAALRAQLPAYRIEETRIAAADGAQLYSLRFLRSDAVATVLYFGGNGYTVAKHAATSAKAYAEAPVNFVLVDHRGYGASTGTASLEALLADATTVYDSLRKDRELGAMPLIVHGHSLGSFMAGQVAAARRLDGLILESSVTSFDDWGAYMRSRQKLWARILVRRVAPAGALAGKGNQQVVAALDEPVLFVAGENDTATPPRFAEALYQATPQPAERKRLLIVPARDHTNAADSPEFRRALAGFLAEQVRPRPAG</sequence>
<dbReference type="PANTHER" id="PTHR12277">
    <property type="entry name" value="ALPHA/BETA HYDROLASE DOMAIN-CONTAINING PROTEIN"/>
    <property type="match status" value="1"/>
</dbReference>
<dbReference type="Gene3D" id="3.40.50.1820">
    <property type="entry name" value="alpha/beta hydrolase"/>
    <property type="match status" value="1"/>
</dbReference>
<feature type="domain" description="Peptidase S33 tripeptidyl aminopeptidase-like C-terminal" evidence="1">
    <location>
        <begin position="220"/>
        <end position="288"/>
    </location>
</feature>
<protein>
    <submittedName>
        <fullName evidence="3">Prolyl oligopeptidase family protein</fullName>
    </submittedName>
</protein>
<proteinExistence type="predicted"/>
<organism evidence="3 4">
    <name type="scientific">Lysobacter antibioticus</name>
    <dbReference type="NCBI Taxonomy" id="84531"/>
    <lineage>
        <taxon>Bacteria</taxon>
        <taxon>Pseudomonadati</taxon>
        <taxon>Pseudomonadota</taxon>
        <taxon>Gammaproteobacteria</taxon>
        <taxon>Lysobacterales</taxon>
        <taxon>Lysobacteraceae</taxon>
        <taxon>Lysobacter</taxon>
    </lineage>
</organism>
<evidence type="ECO:0000259" key="1">
    <source>
        <dbReference type="Pfam" id="PF08386"/>
    </source>
</evidence>
<dbReference type="STRING" id="84531.LA76x_3804"/>
<feature type="domain" description="Serine aminopeptidase S33" evidence="2">
    <location>
        <begin position="76"/>
        <end position="202"/>
    </location>
</feature>
<dbReference type="PROSITE" id="PS51257">
    <property type="entry name" value="PROKAR_LIPOPROTEIN"/>
    <property type="match status" value="1"/>
</dbReference>
<keyword evidence="4" id="KW-1185">Reference proteome</keyword>
<dbReference type="Pfam" id="PF08386">
    <property type="entry name" value="Abhydrolase_4"/>
    <property type="match status" value="1"/>
</dbReference>
<evidence type="ECO:0000313" key="3">
    <source>
        <dbReference type="EMBL" id="ALN81926.1"/>
    </source>
</evidence>
<dbReference type="InterPro" id="IPR029058">
    <property type="entry name" value="AB_hydrolase_fold"/>
</dbReference>
<dbReference type="Proteomes" id="UP000060787">
    <property type="component" value="Chromosome"/>
</dbReference>
<dbReference type="SUPFAM" id="SSF53474">
    <property type="entry name" value="alpha/beta-Hydrolases"/>
    <property type="match status" value="1"/>
</dbReference>
<dbReference type="AlphaFoldDB" id="A0A0S2FEG7"/>
<dbReference type="PANTHER" id="PTHR12277:SF81">
    <property type="entry name" value="PROTEIN ABHD13"/>
    <property type="match status" value="1"/>
</dbReference>
<dbReference type="InterPro" id="IPR022742">
    <property type="entry name" value="Hydrolase_4"/>
</dbReference>
<dbReference type="InterPro" id="IPR013595">
    <property type="entry name" value="Pept_S33_TAP-like_C"/>
</dbReference>
<dbReference type="KEGG" id="lab:LA76x_3804"/>
<dbReference type="eggNOG" id="COG1073">
    <property type="taxonomic scope" value="Bacteria"/>
</dbReference>
<dbReference type="RefSeq" id="WP_057918827.1">
    <property type="nucleotide sequence ID" value="NZ_CP011129.1"/>
</dbReference>